<sequence>MRRRVGSAWPNRVKVHTEGRSSERLIRTVVEAFGLPLGNHGSRSGSYTSSVQSWHIVVAESVTRKMLAKEIAVDRVLVP</sequence>
<reference evidence="1 2" key="1">
    <citation type="submission" date="2015-01" db="EMBL/GenBank/DDBJ databases">
        <title>Evolution of Trichinella species and genotypes.</title>
        <authorList>
            <person name="Korhonen P.K."/>
            <person name="Edoardo P."/>
            <person name="Giuseppe L.R."/>
            <person name="Gasser R.B."/>
        </authorList>
    </citation>
    <scope>NUCLEOTIDE SEQUENCE [LARGE SCALE GENOMIC DNA]</scope>
    <source>
        <strain evidence="1">ISS417</strain>
    </source>
</reference>
<organism evidence="1 2">
    <name type="scientific">Trichinella murrelli</name>
    <dbReference type="NCBI Taxonomy" id="144512"/>
    <lineage>
        <taxon>Eukaryota</taxon>
        <taxon>Metazoa</taxon>
        <taxon>Ecdysozoa</taxon>
        <taxon>Nematoda</taxon>
        <taxon>Enoplea</taxon>
        <taxon>Dorylaimia</taxon>
        <taxon>Trichinellida</taxon>
        <taxon>Trichinellidae</taxon>
        <taxon>Trichinella</taxon>
    </lineage>
</organism>
<proteinExistence type="predicted"/>
<name>A0A0V0UDQ9_9BILA</name>
<keyword evidence="2" id="KW-1185">Reference proteome</keyword>
<accession>A0A0V0UDQ9</accession>
<dbReference type="EMBL" id="JYDJ01000017">
    <property type="protein sequence ID" value="KRX49410.1"/>
    <property type="molecule type" value="Genomic_DNA"/>
</dbReference>
<comment type="caution">
    <text evidence="1">The sequence shown here is derived from an EMBL/GenBank/DDBJ whole genome shotgun (WGS) entry which is preliminary data.</text>
</comment>
<dbReference type="Proteomes" id="UP000055048">
    <property type="component" value="Unassembled WGS sequence"/>
</dbReference>
<evidence type="ECO:0000313" key="1">
    <source>
        <dbReference type="EMBL" id="KRX49410.1"/>
    </source>
</evidence>
<dbReference type="AlphaFoldDB" id="A0A0V0UDQ9"/>
<gene>
    <name evidence="1" type="ORF">T05_8346</name>
</gene>
<evidence type="ECO:0000313" key="2">
    <source>
        <dbReference type="Proteomes" id="UP000055048"/>
    </source>
</evidence>
<protein>
    <submittedName>
        <fullName evidence="1">Uncharacterized protein</fullName>
    </submittedName>
</protein>